<gene>
    <name evidence="9" type="ORF">PMEA_00033414</name>
</gene>
<comment type="caution">
    <text evidence="9">The sequence shown here is derived from an EMBL/GenBank/DDBJ whole genome shotgun (WGS) entry which is preliminary data.</text>
</comment>
<organism evidence="9 10">
    <name type="scientific">Pocillopora meandrina</name>
    <dbReference type="NCBI Taxonomy" id="46732"/>
    <lineage>
        <taxon>Eukaryota</taxon>
        <taxon>Metazoa</taxon>
        <taxon>Cnidaria</taxon>
        <taxon>Anthozoa</taxon>
        <taxon>Hexacorallia</taxon>
        <taxon>Scleractinia</taxon>
        <taxon>Astrocoeniina</taxon>
        <taxon>Pocilloporidae</taxon>
        <taxon>Pocillopora</taxon>
    </lineage>
</organism>
<dbReference type="InterPro" id="IPR016812">
    <property type="entry name" value="PPase_methylesterase_euk"/>
</dbReference>
<dbReference type="EC" id="3.1.1.-" evidence="5"/>
<accession>A0AAU9W8H0</accession>
<dbReference type="Gene3D" id="3.40.50.1820">
    <property type="entry name" value="alpha/beta hydrolase"/>
    <property type="match status" value="1"/>
</dbReference>
<protein>
    <recommendedName>
        <fullName evidence="5">Protein phosphatase methylesterase 1</fullName>
        <shortName evidence="5">PME-1</shortName>
        <ecNumber evidence="5">3.1.1.-</ecNumber>
    </recommendedName>
</protein>
<dbReference type="PANTHER" id="PTHR14189">
    <property type="entry name" value="PROTEIN PHOSPHATASE METHYLESTERASE-1 RELATED"/>
    <property type="match status" value="1"/>
</dbReference>
<evidence type="ECO:0000259" key="8">
    <source>
        <dbReference type="Pfam" id="PF12697"/>
    </source>
</evidence>
<sequence>MSEPRKEALKSKYGGLPPAPKRPGKSYGTAGGLRRKRDYTPLSWEDYFDSSRDVCVNDKNRFRVYQAGNSGPVLLLLHGGGHSALSWAVFTKSIIRICHCQVLALDLRGHGDTSTEDDSDLSADTLSKDVGNVVQAIYGDSPPPILLVGHSMGGAIAVHVGVQKLLSTSLAGLAVIDVVEGTAMEALSAMQSFLRSRPSSFHSLEEGIEWSIRSGQVHNVESARISMAGQLVRCSGDSEDKVNSECPTSPPLSHACDTISEESEETVNTKASTVVHAGNSQVDTGQKRADERFTWRIDLSKTDQFWEGWFKGMSNLFLSCPVPKLLILAGVDRLDKDLTIGQMQGKFQMQVLPRCGHCVHEDAPDKVAEVLVTFLMRLKLAVTKENFLR</sequence>
<dbReference type="EMBL" id="CALNXJ010000008">
    <property type="protein sequence ID" value="CAH3046711.1"/>
    <property type="molecule type" value="Genomic_DNA"/>
</dbReference>
<comment type="catalytic activity">
    <reaction evidence="4">
        <text>[phosphatase 2A protein]-C-terminal L-leucine methyl ester + H2O = [phosphatase 2A protein]-C-terminal L-leucine + methanol + H(+)</text>
        <dbReference type="Rhea" id="RHEA:48548"/>
        <dbReference type="Rhea" id="RHEA-COMP:12134"/>
        <dbReference type="Rhea" id="RHEA-COMP:12135"/>
        <dbReference type="ChEBI" id="CHEBI:15377"/>
        <dbReference type="ChEBI" id="CHEBI:15378"/>
        <dbReference type="ChEBI" id="CHEBI:17790"/>
        <dbReference type="ChEBI" id="CHEBI:90516"/>
        <dbReference type="ChEBI" id="CHEBI:90517"/>
        <dbReference type="EC" id="3.1.1.89"/>
    </reaction>
</comment>
<proteinExistence type="inferred from homology"/>
<dbReference type="PANTHER" id="PTHR14189:SF0">
    <property type="entry name" value="PROTEIN PHOSPHATASE METHYLESTERASE 1"/>
    <property type="match status" value="1"/>
</dbReference>
<feature type="domain" description="AB hydrolase-1" evidence="8">
    <location>
        <begin position="74"/>
        <end position="370"/>
    </location>
</feature>
<feature type="compositionally biased region" description="Basic and acidic residues" evidence="7">
    <location>
        <begin position="1"/>
        <end position="10"/>
    </location>
</feature>
<dbReference type="Pfam" id="PF12697">
    <property type="entry name" value="Abhydrolase_6"/>
    <property type="match status" value="1"/>
</dbReference>
<evidence type="ECO:0000256" key="5">
    <source>
        <dbReference type="PIRNR" id="PIRNR022950"/>
    </source>
</evidence>
<dbReference type="SUPFAM" id="SSF53474">
    <property type="entry name" value="alpha/beta-Hydrolases"/>
    <property type="match status" value="1"/>
</dbReference>
<comment type="function">
    <text evidence="5">Demethylates proteins that have been reversibly carboxymethylated.</text>
</comment>
<dbReference type="InterPro" id="IPR029058">
    <property type="entry name" value="AB_hydrolase_fold"/>
</dbReference>
<feature type="region of interest" description="Disordered" evidence="7">
    <location>
        <begin position="1"/>
        <end position="33"/>
    </location>
</feature>
<feature type="active site" evidence="6">
    <location>
        <position position="151"/>
    </location>
</feature>
<evidence type="ECO:0000256" key="2">
    <source>
        <dbReference type="ARBA" id="ARBA00022487"/>
    </source>
</evidence>
<comment type="similarity">
    <text evidence="1 5">Belongs to the AB hydrolase superfamily.</text>
</comment>
<dbReference type="PRINTS" id="PR00412">
    <property type="entry name" value="EPOXHYDRLASE"/>
</dbReference>
<keyword evidence="3 5" id="KW-0378">Hydrolase</keyword>
<dbReference type="InterPro" id="IPR000073">
    <property type="entry name" value="AB_hydrolase_1"/>
</dbReference>
<evidence type="ECO:0000256" key="7">
    <source>
        <dbReference type="SAM" id="MobiDB-lite"/>
    </source>
</evidence>
<dbReference type="InterPro" id="IPR000639">
    <property type="entry name" value="Epox_hydrolase-like"/>
</dbReference>
<evidence type="ECO:0000313" key="9">
    <source>
        <dbReference type="EMBL" id="CAH3046711.1"/>
    </source>
</evidence>
<evidence type="ECO:0000256" key="1">
    <source>
        <dbReference type="ARBA" id="ARBA00008645"/>
    </source>
</evidence>
<evidence type="ECO:0000313" key="10">
    <source>
        <dbReference type="Proteomes" id="UP001159428"/>
    </source>
</evidence>
<name>A0AAU9W8H0_9CNID</name>
<dbReference type="AlphaFoldDB" id="A0AAU9W8H0"/>
<keyword evidence="2 5" id="KW-0719">Serine esterase</keyword>
<evidence type="ECO:0000256" key="4">
    <source>
        <dbReference type="ARBA" id="ARBA00049203"/>
    </source>
</evidence>
<dbReference type="Proteomes" id="UP001159428">
    <property type="component" value="Unassembled WGS sequence"/>
</dbReference>
<reference evidence="9 10" key="1">
    <citation type="submission" date="2022-05" db="EMBL/GenBank/DDBJ databases">
        <authorList>
            <consortium name="Genoscope - CEA"/>
            <person name="William W."/>
        </authorList>
    </citation>
    <scope>NUCLEOTIDE SEQUENCE [LARGE SCALE GENOMIC DNA]</scope>
</reference>
<dbReference type="GO" id="GO:0051723">
    <property type="term" value="F:protein methylesterase activity"/>
    <property type="evidence" value="ECO:0007669"/>
    <property type="project" value="UniProtKB-EC"/>
</dbReference>
<feature type="active site" evidence="6">
    <location>
        <position position="357"/>
    </location>
</feature>
<keyword evidence="10" id="KW-1185">Reference proteome</keyword>
<feature type="active site" evidence="6">
    <location>
        <position position="177"/>
    </location>
</feature>
<evidence type="ECO:0000256" key="3">
    <source>
        <dbReference type="ARBA" id="ARBA00022801"/>
    </source>
</evidence>
<evidence type="ECO:0000256" key="6">
    <source>
        <dbReference type="PIRSR" id="PIRSR022950-1"/>
    </source>
</evidence>
<dbReference type="PIRSF" id="PIRSF022950">
    <property type="entry name" value="PPase_methylesterase_euk"/>
    <property type="match status" value="1"/>
</dbReference>